<keyword evidence="5" id="KW-0812">Transmembrane</keyword>
<evidence type="ECO:0000259" key="6">
    <source>
        <dbReference type="PROSITE" id="PS50901"/>
    </source>
</evidence>
<evidence type="ECO:0000313" key="8">
    <source>
        <dbReference type="Proteomes" id="UP000462152"/>
    </source>
</evidence>
<feature type="binding site" evidence="3">
    <location>
        <begin position="560"/>
        <end position="567"/>
    </location>
    <ligand>
        <name>ATP</name>
        <dbReference type="ChEBI" id="CHEBI:30616"/>
    </ligand>
</feature>
<gene>
    <name evidence="7" type="ORF">GMA10_02130</name>
</gene>
<dbReference type="InterPro" id="IPR002543">
    <property type="entry name" value="FtsK_dom"/>
</dbReference>
<dbReference type="InterPro" id="IPR050206">
    <property type="entry name" value="FtsK/SpoIIIE/SftA"/>
</dbReference>
<evidence type="ECO:0000256" key="4">
    <source>
        <dbReference type="SAM" id="MobiDB-lite"/>
    </source>
</evidence>
<dbReference type="GO" id="GO:0003677">
    <property type="term" value="F:DNA binding"/>
    <property type="evidence" value="ECO:0007669"/>
    <property type="project" value="InterPro"/>
</dbReference>
<feature type="compositionally biased region" description="Basic and acidic residues" evidence="4">
    <location>
        <begin position="1125"/>
        <end position="1142"/>
    </location>
</feature>
<dbReference type="OrthoDB" id="9807790at2"/>
<feature type="domain" description="FtsK" evidence="6">
    <location>
        <begin position="542"/>
        <end position="735"/>
    </location>
</feature>
<feature type="transmembrane region" description="Helical" evidence="5">
    <location>
        <begin position="191"/>
        <end position="210"/>
    </location>
</feature>
<evidence type="ECO:0000256" key="2">
    <source>
        <dbReference type="ARBA" id="ARBA00022840"/>
    </source>
</evidence>
<keyword evidence="5" id="KW-1133">Transmembrane helix</keyword>
<evidence type="ECO:0000313" key="7">
    <source>
        <dbReference type="EMBL" id="MUN54034.1"/>
    </source>
</evidence>
<feature type="transmembrane region" description="Helical" evidence="5">
    <location>
        <begin position="216"/>
        <end position="235"/>
    </location>
</feature>
<keyword evidence="2 3" id="KW-0067">ATP-binding</keyword>
<dbReference type="PANTHER" id="PTHR22683:SF1">
    <property type="entry name" value="TYPE VII SECRETION SYSTEM PROTEIN ESSC"/>
    <property type="match status" value="1"/>
</dbReference>
<comment type="caution">
    <text evidence="7">The sequence shown here is derived from an EMBL/GenBank/DDBJ whole genome shotgun (WGS) entry which is preliminary data.</text>
</comment>
<proteinExistence type="predicted"/>
<dbReference type="Gene3D" id="3.40.50.300">
    <property type="entry name" value="P-loop containing nucleotide triphosphate hydrolases"/>
    <property type="match status" value="1"/>
</dbReference>
<dbReference type="SUPFAM" id="SSF52540">
    <property type="entry name" value="P-loop containing nucleoside triphosphate hydrolases"/>
    <property type="match status" value="1"/>
</dbReference>
<dbReference type="PROSITE" id="PS50901">
    <property type="entry name" value="FTSK"/>
    <property type="match status" value="1"/>
</dbReference>
<dbReference type="Pfam" id="PF01580">
    <property type="entry name" value="FtsK_SpoIIIE"/>
    <property type="match status" value="1"/>
</dbReference>
<feature type="compositionally biased region" description="Basic and acidic residues" evidence="4">
    <location>
        <begin position="1461"/>
        <end position="1472"/>
    </location>
</feature>
<evidence type="ECO:0000256" key="1">
    <source>
        <dbReference type="ARBA" id="ARBA00022741"/>
    </source>
</evidence>
<dbReference type="Proteomes" id="UP000462152">
    <property type="component" value="Unassembled WGS sequence"/>
</dbReference>
<sequence>MELTLAVFDPETSLSWPVRISGRTGSPGALVGEILSERLGRNASWYIGDLPLDGTSLGTAPLVDGAVVRARPLTEDVDHTARLSIACTEGFGAGFRARIGRGVHAVGRDDVDIRLENPHLPPCAGYLSVSGESVTLRPVGRLSGIRLLPGHRLGLHGSSLVIEDAQGHPTHAASRSPIPAHEVRLFAPSQGWAVMLATSLMPIAFGAVAAWLWGMWFMLLFGAMSALVSGAHWLTRGGGAARNRRRLHDARVRELNVLAQAIPPVGLRLADAVARIEGTLPARSIGMTDTASSPLSGDELWIRWGRGTRHLHISPNSPQTGPQVKDMPLVTSLSLPHVLVMSDGVRTDGLPALIGHALAEHLVLEWVGCAGDCRICTEFLRRWGRLCVPASGRGSARTSPVLQMTCVRRGVRTAEEGPRPAVWKVYVGADRDPVPVGPGWRGMVIVPTQRGLRLVPHGNAGGRCPGLANGSAVECLAPDVPDSRVLERLAQGHRSNGSAGGDTGCLMSSREDLAVETAPERWNRTRYDRALLADLGRAPVSGAPVVVDLNEVGPHCVVAGATGSGKSEFLRSLVLGMALRYPPERLGFVLIDFKGGASFGPLCRLRHVHATLTDLDETAVLRDLAFLRAELRRREALFATVGARNWVEYLEHCATKSGRDEVLPEIAVVVDEFRVLVDSFPRAMDRLLHIATTGRSLGFHLIMSTQRPQGAISPDIRANVSVNVCFRVASDADSISVIGTPQAASLSSEGPGAGLVKVDGVVLGFRAWFVDRLPALPPGAPHIVEGHLTFPSGDPVVGGSPPESSIGDDVARFGDLIAPGRVALRFAVPPRSTQVDCSQPLLPPPTGADPDRHPSGLFLGLGEAPARAWQGPLFWRARDHGVLEVVGTVPQQRAFVARLVLSASHASSVVYVLAADEATRLACVSARHAGSDLRGIAGLDDPLFVLEVLRRLAPVISGGSRPGALVIVQGVDRLFEAFLSRGHDLSVEILNLLTAGDSPCNVVLLGAKRVPPELRPYCSSHVFAHRAETNEYRAAHPRESLEILAELSIVDGRVCENRAPVGLNTPPESLLTHLAAAVSRIIAQDDADRTAAHRRRSRLTPPEDTCQLPRFRRVDSDLSWVPFDDAGRDRAQPSRSLHDRPVDPTATSEFPRGTEILLGVSSPLGEECRTRVHQGEGTALVYSTSGGEQRMIDALEAFNPHLQFRVFVPPENHRHAKPTGPDAKTISRADACVAVVRNVPAWTVAPRHIIADIIASHDACIMTFPMDSSATVASPWTETIRSAHSAIFVGPLSHGCASFRSETVPPHRLALDQTEGLLVERGSWTRFRIPAVRRGGPAPRHSYRSASLGEVVGPQQMILDRRAEQENPHERAVGHRKQSQEEAPRGDHLQRDHDQEDLREQNQGPRPQTSLRDTPRSSEEPQAISDVEKRHDHDGPERHRVVLEEDLDRLHQAGNNQPQPLDRDESRQDDNGQGRASRSR</sequence>
<protein>
    <recommendedName>
        <fullName evidence="6">FtsK domain-containing protein</fullName>
    </recommendedName>
</protein>
<dbReference type="PANTHER" id="PTHR22683">
    <property type="entry name" value="SPORULATION PROTEIN RELATED"/>
    <property type="match status" value="1"/>
</dbReference>
<accession>A0A7K1LFR2</accession>
<dbReference type="CDD" id="cd01127">
    <property type="entry name" value="TrwB_TraG_TraD_VirD4"/>
    <property type="match status" value="1"/>
</dbReference>
<feature type="compositionally biased region" description="Basic and acidic residues" evidence="4">
    <location>
        <begin position="1359"/>
        <end position="1400"/>
    </location>
</feature>
<keyword evidence="1 3" id="KW-0547">Nucleotide-binding</keyword>
<dbReference type="InterPro" id="IPR027417">
    <property type="entry name" value="P-loop_NTPase"/>
</dbReference>
<dbReference type="EMBL" id="WOGT01000001">
    <property type="protein sequence ID" value="MUN54034.1"/>
    <property type="molecule type" value="Genomic_DNA"/>
</dbReference>
<organism evidence="7 8">
    <name type="scientific">Rothia koreensis</name>
    <dbReference type="NCBI Taxonomy" id="592378"/>
    <lineage>
        <taxon>Bacteria</taxon>
        <taxon>Bacillati</taxon>
        <taxon>Actinomycetota</taxon>
        <taxon>Actinomycetes</taxon>
        <taxon>Micrococcales</taxon>
        <taxon>Micrococcaceae</taxon>
        <taxon>Rothia</taxon>
    </lineage>
</organism>
<feature type="compositionally biased region" description="Polar residues" evidence="4">
    <location>
        <begin position="1401"/>
        <end position="1412"/>
    </location>
</feature>
<feature type="region of interest" description="Disordered" evidence="4">
    <location>
        <begin position="1332"/>
        <end position="1480"/>
    </location>
</feature>
<feature type="compositionally biased region" description="Basic and acidic residues" evidence="4">
    <location>
        <begin position="1426"/>
        <end position="1451"/>
    </location>
</feature>
<dbReference type="GO" id="GO:0005524">
    <property type="term" value="F:ATP binding"/>
    <property type="evidence" value="ECO:0007669"/>
    <property type="project" value="UniProtKB-UniRule"/>
</dbReference>
<name>A0A7K1LFR2_9MICC</name>
<reference evidence="7 8" key="1">
    <citation type="submission" date="2019-12" db="EMBL/GenBank/DDBJ databases">
        <authorList>
            <person name="Li J."/>
            <person name="Shi Y."/>
            <person name="Xu G."/>
            <person name="Xiao D."/>
            <person name="Ran X."/>
        </authorList>
    </citation>
    <scope>NUCLEOTIDE SEQUENCE [LARGE SCALE GENOMIC DNA]</scope>
    <source>
        <strain evidence="7 8">JCM 15915</strain>
    </source>
</reference>
<dbReference type="RefSeq" id="WP_129314124.1">
    <property type="nucleotide sequence ID" value="NZ_NOIQ01000001.1"/>
</dbReference>
<evidence type="ECO:0000256" key="5">
    <source>
        <dbReference type="SAM" id="Phobius"/>
    </source>
</evidence>
<keyword evidence="5" id="KW-0472">Membrane</keyword>
<feature type="region of interest" description="Disordered" evidence="4">
    <location>
        <begin position="1124"/>
        <end position="1150"/>
    </location>
</feature>
<keyword evidence="8" id="KW-1185">Reference proteome</keyword>
<evidence type="ECO:0000256" key="3">
    <source>
        <dbReference type="PROSITE-ProRule" id="PRU00289"/>
    </source>
</evidence>